<accession>A0AAN8G257</accession>
<dbReference type="Proteomes" id="UP001331761">
    <property type="component" value="Unassembled WGS sequence"/>
</dbReference>
<dbReference type="InterPro" id="IPR027268">
    <property type="entry name" value="Peptidase_M4/M1_CTD_sf"/>
</dbReference>
<sequence>IRVYSRPEAINSTQLALDTSAKVFEFLQEYFAVPPRSTKLDVFALPELAKRAMYGDGLILVREDRLLFNSKINSNEEKLKIVQTICHKFTKQIQLNYKVNKNSLLQWFGNLMGKSDSRALWLNEAMAKYMEYVCLESVFTGLDKNSYQTAQSMEQALVNDARSLSHPLVFNEEGPSGSNLMEDEITSDKGAALLRMLRAVIGEEKFQRGIQDFLKSHHANENEQVNLWDAWNHLVPEN</sequence>
<evidence type="ECO:0000313" key="2">
    <source>
        <dbReference type="EMBL" id="KAK5979258.1"/>
    </source>
</evidence>
<name>A0AAN8G257_TRICO</name>
<proteinExistence type="predicted"/>
<dbReference type="GO" id="GO:0042277">
    <property type="term" value="F:peptide binding"/>
    <property type="evidence" value="ECO:0007669"/>
    <property type="project" value="TreeGrafter"/>
</dbReference>
<feature type="non-terminal residue" evidence="2">
    <location>
        <position position="1"/>
    </location>
</feature>
<dbReference type="GO" id="GO:0005737">
    <property type="term" value="C:cytoplasm"/>
    <property type="evidence" value="ECO:0007669"/>
    <property type="project" value="TreeGrafter"/>
</dbReference>
<dbReference type="Gene3D" id="1.10.390.10">
    <property type="entry name" value="Neutral Protease Domain 2"/>
    <property type="match status" value="1"/>
</dbReference>
<dbReference type="InterPro" id="IPR050344">
    <property type="entry name" value="Peptidase_M1_aminopeptidases"/>
</dbReference>
<dbReference type="GO" id="GO:0070006">
    <property type="term" value="F:metalloaminopeptidase activity"/>
    <property type="evidence" value="ECO:0007669"/>
    <property type="project" value="TreeGrafter"/>
</dbReference>
<dbReference type="PANTHER" id="PTHR11533:SF299">
    <property type="entry name" value="AMINOPEPTIDASE"/>
    <property type="match status" value="1"/>
</dbReference>
<gene>
    <name evidence="2" type="ORF">GCK32_016446</name>
</gene>
<dbReference type="GO" id="GO:0006508">
    <property type="term" value="P:proteolysis"/>
    <property type="evidence" value="ECO:0007669"/>
    <property type="project" value="TreeGrafter"/>
</dbReference>
<reference evidence="2 3" key="1">
    <citation type="submission" date="2019-10" db="EMBL/GenBank/DDBJ databases">
        <title>Assembly and Annotation for the nematode Trichostrongylus colubriformis.</title>
        <authorList>
            <person name="Martin J."/>
        </authorList>
    </citation>
    <scope>NUCLEOTIDE SEQUENCE [LARGE SCALE GENOMIC DNA]</scope>
    <source>
        <strain evidence="2">G859</strain>
        <tissue evidence="2">Whole worm</tissue>
    </source>
</reference>
<dbReference type="Pfam" id="PF01433">
    <property type="entry name" value="Peptidase_M1"/>
    <property type="match status" value="1"/>
</dbReference>
<dbReference type="EMBL" id="WIXE01008499">
    <property type="protein sequence ID" value="KAK5979258.1"/>
    <property type="molecule type" value="Genomic_DNA"/>
</dbReference>
<dbReference type="GO" id="GO:0043171">
    <property type="term" value="P:peptide catabolic process"/>
    <property type="evidence" value="ECO:0007669"/>
    <property type="project" value="TreeGrafter"/>
</dbReference>
<feature type="non-terminal residue" evidence="2">
    <location>
        <position position="238"/>
    </location>
</feature>
<feature type="domain" description="Peptidase M1 membrane alanine aminopeptidase" evidence="1">
    <location>
        <begin position="16"/>
        <end position="233"/>
    </location>
</feature>
<evidence type="ECO:0000313" key="3">
    <source>
        <dbReference type="Proteomes" id="UP001331761"/>
    </source>
</evidence>
<dbReference type="PANTHER" id="PTHR11533">
    <property type="entry name" value="PROTEASE M1 ZINC METALLOPROTEASE"/>
    <property type="match status" value="1"/>
</dbReference>
<dbReference type="AlphaFoldDB" id="A0AAN8G257"/>
<protein>
    <recommendedName>
        <fullName evidence="1">Peptidase M1 membrane alanine aminopeptidase domain-containing protein</fullName>
    </recommendedName>
</protein>
<dbReference type="GO" id="GO:0008270">
    <property type="term" value="F:zinc ion binding"/>
    <property type="evidence" value="ECO:0007669"/>
    <property type="project" value="InterPro"/>
</dbReference>
<organism evidence="2 3">
    <name type="scientific">Trichostrongylus colubriformis</name>
    <name type="common">Black scour worm</name>
    <dbReference type="NCBI Taxonomy" id="6319"/>
    <lineage>
        <taxon>Eukaryota</taxon>
        <taxon>Metazoa</taxon>
        <taxon>Ecdysozoa</taxon>
        <taxon>Nematoda</taxon>
        <taxon>Chromadorea</taxon>
        <taxon>Rhabditida</taxon>
        <taxon>Rhabditina</taxon>
        <taxon>Rhabditomorpha</taxon>
        <taxon>Strongyloidea</taxon>
        <taxon>Trichostrongylidae</taxon>
        <taxon>Trichostrongylus</taxon>
    </lineage>
</organism>
<dbReference type="SUPFAM" id="SSF55486">
    <property type="entry name" value="Metalloproteases ('zincins'), catalytic domain"/>
    <property type="match status" value="1"/>
</dbReference>
<dbReference type="InterPro" id="IPR014782">
    <property type="entry name" value="Peptidase_M1_dom"/>
</dbReference>
<keyword evidence="3" id="KW-1185">Reference proteome</keyword>
<comment type="caution">
    <text evidence="2">The sequence shown here is derived from an EMBL/GenBank/DDBJ whole genome shotgun (WGS) entry which is preliminary data.</text>
</comment>
<dbReference type="GO" id="GO:0016020">
    <property type="term" value="C:membrane"/>
    <property type="evidence" value="ECO:0007669"/>
    <property type="project" value="TreeGrafter"/>
</dbReference>
<dbReference type="GO" id="GO:0005615">
    <property type="term" value="C:extracellular space"/>
    <property type="evidence" value="ECO:0007669"/>
    <property type="project" value="TreeGrafter"/>
</dbReference>
<evidence type="ECO:0000259" key="1">
    <source>
        <dbReference type="Pfam" id="PF01433"/>
    </source>
</evidence>